<dbReference type="Pfam" id="PF00583">
    <property type="entry name" value="Acetyltransf_1"/>
    <property type="match status" value="1"/>
</dbReference>
<dbReference type="SUPFAM" id="SSF55729">
    <property type="entry name" value="Acyl-CoA N-acyltransferases (Nat)"/>
    <property type="match status" value="1"/>
</dbReference>
<accession>A0A9D2P5J6</accession>
<dbReference type="InterPro" id="IPR000182">
    <property type="entry name" value="GNAT_dom"/>
</dbReference>
<dbReference type="Proteomes" id="UP000823906">
    <property type="component" value="Unassembled WGS sequence"/>
</dbReference>
<dbReference type="InterPro" id="IPR016181">
    <property type="entry name" value="Acyl_CoA_acyltransferase"/>
</dbReference>
<dbReference type="Gene3D" id="3.40.630.30">
    <property type="match status" value="1"/>
</dbReference>
<name>A0A9D2P5J6_9FIRM</name>
<dbReference type="PROSITE" id="PS51186">
    <property type="entry name" value="GNAT"/>
    <property type="match status" value="1"/>
</dbReference>
<protein>
    <submittedName>
        <fullName evidence="2">GNAT family N-acetyltransferase</fullName>
    </submittedName>
</protein>
<evidence type="ECO:0000313" key="2">
    <source>
        <dbReference type="EMBL" id="HJC44575.1"/>
    </source>
</evidence>
<dbReference type="CDD" id="cd04301">
    <property type="entry name" value="NAT_SF"/>
    <property type="match status" value="1"/>
</dbReference>
<evidence type="ECO:0000259" key="1">
    <source>
        <dbReference type="PROSITE" id="PS51186"/>
    </source>
</evidence>
<comment type="caution">
    <text evidence="2">The sequence shown here is derived from an EMBL/GenBank/DDBJ whole genome shotgun (WGS) entry which is preliminary data.</text>
</comment>
<proteinExistence type="predicted"/>
<feature type="domain" description="N-acetyltransferase" evidence="1">
    <location>
        <begin position="101"/>
        <end position="243"/>
    </location>
</feature>
<organism evidence="2 3">
    <name type="scientific">Candidatus Faecalibacterium faecigallinarum</name>
    <dbReference type="NCBI Taxonomy" id="2838577"/>
    <lineage>
        <taxon>Bacteria</taxon>
        <taxon>Bacillati</taxon>
        <taxon>Bacillota</taxon>
        <taxon>Clostridia</taxon>
        <taxon>Eubacteriales</taxon>
        <taxon>Oscillospiraceae</taxon>
        <taxon>Faecalibacterium</taxon>
    </lineage>
</organism>
<dbReference type="EMBL" id="DWWN01000002">
    <property type="protein sequence ID" value="HJC44575.1"/>
    <property type="molecule type" value="Genomic_DNA"/>
</dbReference>
<reference evidence="2" key="2">
    <citation type="submission" date="2021-04" db="EMBL/GenBank/DDBJ databases">
        <authorList>
            <person name="Gilroy R."/>
        </authorList>
    </citation>
    <scope>NUCLEOTIDE SEQUENCE</scope>
    <source>
        <strain evidence="2">ChiSjej5B23-2810</strain>
    </source>
</reference>
<evidence type="ECO:0000313" key="3">
    <source>
        <dbReference type="Proteomes" id="UP000823906"/>
    </source>
</evidence>
<dbReference type="AlphaFoldDB" id="A0A9D2P5J6"/>
<sequence length="243" mass="27933">MIPTRTTDQAFSALFSFSRPFSEHLTKREDDQLRDKYDHNSFFYEGQPSVEEVRQALAYQKARRDAFLKLEGYAPLERSFGLEGEETLTMVLPEQADPGAWKINPAVSIGAPDFEQLERNELRYYGPLYGEDFTLRNNRRLREKLTYHGAYLDGKLAGSCYTWSAGGCTCLDSLLVDSAFRHRYVASTLLRAMAEQARREGAVLYLHADPEDTPKDMYARMGFQVVDRVYEYLCTDFAKLQPD</sequence>
<reference evidence="2" key="1">
    <citation type="journal article" date="2021" name="PeerJ">
        <title>Extensive microbial diversity within the chicken gut microbiome revealed by metagenomics and culture.</title>
        <authorList>
            <person name="Gilroy R."/>
            <person name="Ravi A."/>
            <person name="Getino M."/>
            <person name="Pursley I."/>
            <person name="Horton D.L."/>
            <person name="Alikhan N.F."/>
            <person name="Baker D."/>
            <person name="Gharbi K."/>
            <person name="Hall N."/>
            <person name="Watson M."/>
            <person name="Adriaenssens E.M."/>
            <person name="Foster-Nyarko E."/>
            <person name="Jarju S."/>
            <person name="Secka A."/>
            <person name="Antonio M."/>
            <person name="Oren A."/>
            <person name="Chaudhuri R.R."/>
            <person name="La Ragione R."/>
            <person name="Hildebrand F."/>
            <person name="Pallen M.J."/>
        </authorList>
    </citation>
    <scope>NUCLEOTIDE SEQUENCE</scope>
    <source>
        <strain evidence="2">ChiSjej5B23-2810</strain>
    </source>
</reference>
<dbReference type="GO" id="GO:0016747">
    <property type="term" value="F:acyltransferase activity, transferring groups other than amino-acyl groups"/>
    <property type="evidence" value="ECO:0007669"/>
    <property type="project" value="InterPro"/>
</dbReference>
<gene>
    <name evidence="2" type="ORF">H9703_00290</name>
</gene>